<evidence type="ECO:0000313" key="2">
    <source>
        <dbReference type="EMBL" id="CAB1435704.1"/>
    </source>
</evidence>
<reference evidence="2" key="1">
    <citation type="submission" date="2020-03" db="EMBL/GenBank/DDBJ databases">
        <authorList>
            <person name="Weist P."/>
        </authorList>
    </citation>
    <scope>NUCLEOTIDE SEQUENCE</scope>
</reference>
<evidence type="ECO:0000313" key="3">
    <source>
        <dbReference type="Proteomes" id="UP001153269"/>
    </source>
</evidence>
<accession>A0A9N7YL78</accession>
<gene>
    <name evidence="2" type="ORF">PLEPLA_LOCUS23756</name>
</gene>
<name>A0A9N7YL78_PLEPL</name>
<feature type="compositionally biased region" description="Low complexity" evidence="1">
    <location>
        <begin position="70"/>
        <end position="82"/>
    </location>
</feature>
<dbReference type="AlphaFoldDB" id="A0A9N7YL78"/>
<protein>
    <submittedName>
        <fullName evidence="2">Uncharacterized protein</fullName>
    </submittedName>
</protein>
<keyword evidence="3" id="KW-1185">Reference proteome</keyword>
<dbReference type="Proteomes" id="UP001153269">
    <property type="component" value="Unassembled WGS sequence"/>
</dbReference>
<feature type="region of interest" description="Disordered" evidence="1">
    <location>
        <begin position="50"/>
        <end position="90"/>
    </location>
</feature>
<organism evidence="2 3">
    <name type="scientific">Pleuronectes platessa</name>
    <name type="common">European plaice</name>
    <dbReference type="NCBI Taxonomy" id="8262"/>
    <lineage>
        <taxon>Eukaryota</taxon>
        <taxon>Metazoa</taxon>
        <taxon>Chordata</taxon>
        <taxon>Craniata</taxon>
        <taxon>Vertebrata</taxon>
        <taxon>Euteleostomi</taxon>
        <taxon>Actinopterygii</taxon>
        <taxon>Neopterygii</taxon>
        <taxon>Teleostei</taxon>
        <taxon>Neoteleostei</taxon>
        <taxon>Acanthomorphata</taxon>
        <taxon>Carangaria</taxon>
        <taxon>Pleuronectiformes</taxon>
        <taxon>Pleuronectoidei</taxon>
        <taxon>Pleuronectidae</taxon>
        <taxon>Pleuronectes</taxon>
    </lineage>
</organism>
<comment type="caution">
    <text evidence="2">The sequence shown here is derived from an EMBL/GenBank/DDBJ whole genome shotgun (WGS) entry which is preliminary data.</text>
</comment>
<evidence type="ECO:0000256" key="1">
    <source>
        <dbReference type="SAM" id="MobiDB-lite"/>
    </source>
</evidence>
<sequence>MIHVCLVPHGQSDNLDEHTEYAIPGHTDDNPGLTAPWSTCCASAAVKSLNSAPLPPERREDRGGIPAPCSRSSISNSRSGISLLAPAQTP</sequence>
<dbReference type="EMBL" id="CADEAL010001800">
    <property type="protein sequence ID" value="CAB1435704.1"/>
    <property type="molecule type" value="Genomic_DNA"/>
</dbReference>
<proteinExistence type="predicted"/>